<evidence type="ECO:0000313" key="2">
    <source>
        <dbReference type="Proteomes" id="UP000315983"/>
    </source>
</evidence>
<comment type="caution">
    <text evidence="1">The sequence shown here is derived from an EMBL/GenBank/DDBJ whole genome shotgun (WGS) entry which is preliminary data.</text>
</comment>
<dbReference type="AlphaFoldDB" id="A0A542XME0"/>
<dbReference type="EMBL" id="VFOL01000001">
    <property type="protein sequence ID" value="TQL37004.1"/>
    <property type="molecule type" value="Genomic_DNA"/>
</dbReference>
<dbReference type="RefSeq" id="WP_170201909.1">
    <property type="nucleotide sequence ID" value="NZ_BOQM01000004.1"/>
</dbReference>
<reference evidence="1 2" key="1">
    <citation type="submission" date="2019-06" db="EMBL/GenBank/DDBJ databases">
        <title>Sequencing the genomes of 1000 actinobacteria strains.</title>
        <authorList>
            <person name="Klenk H.-P."/>
        </authorList>
    </citation>
    <scope>NUCLEOTIDE SEQUENCE [LARGE SCALE GENOMIC DNA]</scope>
    <source>
        <strain evidence="1 2">DSM 44819</strain>
    </source>
</reference>
<evidence type="ECO:0000313" key="1">
    <source>
        <dbReference type="EMBL" id="TQL37004.1"/>
    </source>
</evidence>
<dbReference type="Proteomes" id="UP000315983">
    <property type="component" value="Unassembled WGS sequence"/>
</dbReference>
<protein>
    <submittedName>
        <fullName evidence="1">Uncharacterized protein</fullName>
    </submittedName>
</protein>
<proteinExistence type="predicted"/>
<name>A0A542XME0_SALAC</name>
<accession>A0A542XME0</accession>
<sequence length="48" mass="4887">MSKSTRRWRGAVLALAVVAAFAGGLLALDSSVQLADFNWSAPAPGAGQ</sequence>
<gene>
    <name evidence="1" type="ORF">FB564_2146</name>
</gene>
<dbReference type="GeneID" id="93774227"/>
<organism evidence="1 2">
    <name type="scientific">Salinispora arenicola</name>
    <dbReference type="NCBI Taxonomy" id="168697"/>
    <lineage>
        <taxon>Bacteria</taxon>
        <taxon>Bacillati</taxon>
        <taxon>Actinomycetota</taxon>
        <taxon>Actinomycetes</taxon>
        <taxon>Micromonosporales</taxon>
        <taxon>Micromonosporaceae</taxon>
        <taxon>Salinispora</taxon>
    </lineage>
</organism>